<evidence type="ECO:0000256" key="1">
    <source>
        <dbReference type="SAM" id="MobiDB-lite"/>
    </source>
</evidence>
<proteinExistence type="predicted"/>
<evidence type="ECO:0000313" key="3">
    <source>
        <dbReference type="Proteomes" id="UP000034096"/>
    </source>
</evidence>
<dbReference type="Proteomes" id="UP000034096">
    <property type="component" value="Unassembled WGS sequence"/>
</dbReference>
<reference evidence="2 3" key="1">
    <citation type="journal article" date="2015" name="Nature">
        <title>rRNA introns, odd ribosomes, and small enigmatic genomes across a large radiation of phyla.</title>
        <authorList>
            <person name="Brown C.T."/>
            <person name="Hug L.A."/>
            <person name="Thomas B.C."/>
            <person name="Sharon I."/>
            <person name="Castelle C.J."/>
            <person name="Singh A."/>
            <person name="Wilkins M.J."/>
            <person name="Williams K.H."/>
            <person name="Banfield J.F."/>
        </authorList>
    </citation>
    <scope>NUCLEOTIDE SEQUENCE [LARGE SCALE GENOMIC DNA]</scope>
</reference>
<gene>
    <name evidence="2" type="ORF">US75_C0001G0014</name>
</gene>
<comment type="caution">
    <text evidence="2">The sequence shown here is derived from an EMBL/GenBank/DDBJ whole genome shotgun (WGS) entry which is preliminary data.</text>
</comment>
<protein>
    <submittedName>
        <fullName evidence="2">Uncharacterized protein</fullName>
    </submittedName>
</protein>
<dbReference type="EMBL" id="LBUE01000001">
    <property type="protein sequence ID" value="KKQ56957.1"/>
    <property type="molecule type" value="Genomic_DNA"/>
</dbReference>
<feature type="region of interest" description="Disordered" evidence="1">
    <location>
        <begin position="1"/>
        <end position="23"/>
    </location>
</feature>
<name>A0A0G0IQI8_9BACT</name>
<accession>A0A0G0IQI8</accession>
<organism evidence="2 3">
    <name type="scientific">Candidatus Woesebacteria bacterium GW2011_GWC1_38_13</name>
    <dbReference type="NCBI Taxonomy" id="1618583"/>
    <lineage>
        <taxon>Bacteria</taxon>
        <taxon>Candidatus Woeseibacteriota</taxon>
    </lineage>
</organism>
<sequence length="61" mass="7149">MERKVQKGEMESPREERDRLALERSRVKRDPVTGLCLEPNKLDYLNNRIGKLTQIIEVPSL</sequence>
<evidence type="ECO:0000313" key="2">
    <source>
        <dbReference type="EMBL" id="KKQ56957.1"/>
    </source>
</evidence>
<dbReference type="AlphaFoldDB" id="A0A0G0IQI8"/>